<dbReference type="AlphaFoldDB" id="A0A0E9VKV4"/>
<reference evidence="1" key="1">
    <citation type="submission" date="2014-11" db="EMBL/GenBank/DDBJ databases">
        <authorList>
            <person name="Amaro Gonzalez C."/>
        </authorList>
    </citation>
    <scope>NUCLEOTIDE SEQUENCE</scope>
</reference>
<proteinExistence type="predicted"/>
<evidence type="ECO:0000313" key="1">
    <source>
        <dbReference type="EMBL" id="JAH77843.1"/>
    </source>
</evidence>
<sequence>MHISFGFPCGTSEPALFYCERASKGKSLIFLELVPFLSISKDPLC</sequence>
<protein>
    <submittedName>
        <fullName evidence="1">Uncharacterized protein</fullName>
    </submittedName>
</protein>
<organism evidence="1">
    <name type="scientific">Anguilla anguilla</name>
    <name type="common">European freshwater eel</name>
    <name type="synonym">Muraena anguilla</name>
    <dbReference type="NCBI Taxonomy" id="7936"/>
    <lineage>
        <taxon>Eukaryota</taxon>
        <taxon>Metazoa</taxon>
        <taxon>Chordata</taxon>
        <taxon>Craniata</taxon>
        <taxon>Vertebrata</taxon>
        <taxon>Euteleostomi</taxon>
        <taxon>Actinopterygii</taxon>
        <taxon>Neopterygii</taxon>
        <taxon>Teleostei</taxon>
        <taxon>Anguilliformes</taxon>
        <taxon>Anguillidae</taxon>
        <taxon>Anguilla</taxon>
    </lineage>
</organism>
<dbReference type="EMBL" id="GBXM01030734">
    <property type="protein sequence ID" value="JAH77843.1"/>
    <property type="molecule type" value="Transcribed_RNA"/>
</dbReference>
<reference evidence="1" key="2">
    <citation type="journal article" date="2015" name="Fish Shellfish Immunol.">
        <title>Early steps in the European eel (Anguilla anguilla)-Vibrio vulnificus interaction in the gills: Role of the RtxA13 toxin.</title>
        <authorList>
            <person name="Callol A."/>
            <person name="Pajuelo D."/>
            <person name="Ebbesson L."/>
            <person name="Teles M."/>
            <person name="MacKenzie S."/>
            <person name="Amaro C."/>
        </authorList>
    </citation>
    <scope>NUCLEOTIDE SEQUENCE</scope>
</reference>
<name>A0A0E9VKV4_ANGAN</name>
<accession>A0A0E9VKV4</accession>